<sequence>MCQGEKCIVRDETSTAETNGGINNENFNFSLQNPSLPPFGNIFNKKLLNSEEVKFEPKIASDSMVLKGVQQYVGVKLFCISALKKFEDKSLEELRHFDYFMGRKVISTLFRPSNVEQKQKDNTTITKIGVNSSINSKTLPTLFATLTAPSLFGGSTYATESVPGLVNPNFGYFKDFPYELPLPPPLPKEFFGIPSKVNGPAPPSRPKGLFGLPLTAEIGNTTNVLVGEFNAFGLNGQQFTVKDYQKQQPLQSNFGSFVPPILNNTQQIQINEKMMCISAMKNFENKCLEELRFTDYSFGNKLNSKNIFCSSKQQQNNPFNFSTNNNTSPFNTNGNGGGGDTFNFVFNISIPSNFK</sequence>
<dbReference type="GO" id="GO:0008139">
    <property type="term" value="F:nuclear localization sequence binding"/>
    <property type="evidence" value="ECO:0007669"/>
    <property type="project" value="TreeGrafter"/>
</dbReference>
<dbReference type="GO" id="GO:0006606">
    <property type="term" value="P:protein import into nucleus"/>
    <property type="evidence" value="ECO:0007669"/>
    <property type="project" value="TreeGrafter"/>
</dbReference>
<dbReference type="GO" id="GO:0034398">
    <property type="term" value="P:telomere tethering at nuclear periphery"/>
    <property type="evidence" value="ECO:0007669"/>
    <property type="project" value="TreeGrafter"/>
</dbReference>
<dbReference type="OrthoDB" id="5865002at2759"/>
<dbReference type="GO" id="GO:0044614">
    <property type="term" value="C:nuclear pore cytoplasmic filaments"/>
    <property type="evidence" value="ECO:0007669"/>
    <property type="project" value="TreeGrafter"/>
</dbReference>
<dbReference type="InterPro" id="IPR037665">
    <property type="entry name" value="Nucleoporin_S59-like"/>
</dbReference>
<dbReference type="Proteomes" id="UP000580250">
    <property type="component" value="Unassembled WGS sequence"/>
</dbReference>
<dbReference type="PANTHER" id="PTHR23198">
    <property type="entry name" value="NUCLEOPORIN"/>
    <property type="match status" value="1"/>
</dbReference>
<dbReference type="GO" id="GO:0003723">
    <property type="term" value="F:RNA binding"/>
    <property type="evidence" value="ECO:0007669"/>
    <property type="project" value="TreeGrafter"/>
</dbReference>
<dbReference type="GO" id="GO:0000973">
    <property type="term" value="P:post-transcriptional tethering of RNA polymerase II gene DNA at nuclear periphery"/>
    <property type="evidence" value="ECO:0007669"/>
    <property type="project" value="TreeGrafter"/>
</dbReference>
<dbReference type="EMBL" id="CAJEWN010000299">
    <property type="protein sequence ID" value="CAD2177551.1"/>
    <property type="molecule type" value="Genomic_DNA"/>
</dbReference>
<dbReference type="GO" id="GO:0006405">
    <property type="term" value="P:RNA export from nucleus"/>
    <property type="evidence" value="ECO:0007669"/>
    <property type="project" value="TreeGrafter"/>
</dbReference>
<protein>
    <submittedName>
        <fullName evidence="1">Uncharacterized protein</fullName>
    </submittedName>
</protein>
<dbReference type="PANTHER" id="PTHR23198:SF6">
    <property type="entry name" value="NUCLEAR PORE COMPLEX PROTEIN NUP98-NUP96"/>
    <property type="match status" value="1"/>
</dbReference>
<reference evidence="1 2" key="1">
    <citation type="submission" date="2020-08" db="EMBL/GenBank/DDBJ databases">
        <authorList>
            <person name="Koutsovoulos G."/>
            <person name="Danchin GJ E."/>
        </authorList>
    </citation>
    <scope>NUCLEOTIDE SEQUENCE [LARGE SCALE GENOMIC DNA]</scope>
</reference>
<dbReference type="AlphaFoldDB" id="A0A6V7VTR0"/>
<proteinExistence type="predicted"/>
<dbReference type="Pfam" id="PF21240">
    <property type="entry name" value="Nup98_GLEBS"/>
    <property type="match status" value="2"/>
</dbReference>
<evidence type="ECO:0000313" key="2">
    <source>
        <dbReference type="Proteomes" id="UP000580250"/>
    </source>
</evidence>
<dbReference type="GO" id="GO:0017056">
    <property type="term" value="F:structural constituent of nuclear pore"/>
    <property type="evidence" value="ECO:0007669"/>
    <property type="project" value="TreeGrafter"/>
</dbReference>
<comment type="caution">
    <text evidence="1">The sequence shown here is derived from an EMBL/GenBank/DDBJ whole genome shotgun (WGS) entry which is preliminary data.</text>
</comment>
<name>A0A6V7VTR0_MELEN</name>
<dbReference type="Gene3D" id="1.10.10.2360">
    <property type="match status" value="2"/>
</dbReference>
<organism evidence="1 2">
    <name type="scientific">Meloidogyne enterolobii</name>
    <name type="common">Root-knot nematode worm</name>
    <name type="synonym">Meloidogyne mayaguensis</name>
    <dbReference type="NCBI Taxonomy" id="390850"/>
    <lineage>
        <taxon>Eukaryota</taxon>
        <taxon>Metazoa</taxon>
        <taxon>Ecdysozoa</taxon>
        <taxon>Nematoda</taxon>
        <taxon>Chromadorea</taxon>
        <taxon>Rhabditida</taxon>
        <taxon>Tylenchina</taxon>
        <taxon>Tylenchomorpha</taxon>
        <taxon>Tylenchoidea</taxon>
        <taxon>Meloidogynidae</taxon>
        <taxon>Meloidogyninae</taxon>
        <taxon>Meloidogyne</taxon>
    </lineage>
</organism>
<accession>A0A6V7VTR0</accession>
<gene>
    <name evidence="1" type="ORF">MENT_LOCUS29430</name>
</gene>
<evidence type="ECO:0000313" key="1">
    <source>
        <dbReference type="EMBL" id="CAD2177551.1"/>
    </source>
</evidence>